<evidence type="ECO:0000313" key="5">
    <source>
        <dbReference type="EMBL" id="MDS9992115.1"/>
    </source>
</evidence>
<dbReference type="SMART" id="SM00903">
    <property type="entry name" value="Flavin_Reduct"/>
    <property type="match status" value="1"/>
</dbReference>
<comment type="cofactor">
    <cofactor evidence="1">
        <name>FMN</name>
        <dbReference type="ChEBI" id="CHEBI:58210"/>
    </cofactor>
</comment>
<dbReference type="SUPFAM" id="SSF50475">
    <property type="entry name" value="FMN-binding split barrel"/>
    <property type="match status" value="1"/>
</dbReference>
<dbReference type="PANTHER" id="PTHR43567:SF1">
    <property type="entry name" value="FLAVOREDOXIN"/>
    <property type="match status" value="1"/>
</dbReference>
<organism evidence="5 6">
    <name type="scientific">Xanthomonas hawaiiensis</name>
    <dbReference type="NCBI Taxonomy" id="3003247"/>
    <lineage>
        <taxon>Bacteria</taxon>
        <taxon>Pseudomonadati</taxon>
        <taxon>Pseudomonadota</taxon>
        <taxon>Gammaproteobacteria</taxon>
        <taxon>Lysobacterales</taxon>
        <taxon>Lysobacteraceae</taxon>
        <taxon>Xanthomonas</taxon>
    </lineage>
</organism>
<comment type="similarity">
    <text evidence="3">Belongs to the flavoredoxin family.</text>
</comment>
<sequence>MRRYRKLDFPTQDVRRFLEPGPVVLVSSTWKQQRDVMTLGWHMVLEFSPSLLACCISSANHSFDLIRRSKQCVINLPTADLVDTVVGIGNTSGADLDKFAHFGLTAVPATHVAAPLIAECYASFECRLHDGSQIGKHGLFVWEVVKAHVAASPKRPRTLHYRGDGRFMLSGPEISRRRLFKPEML</sequence>
<dbReference type="InterPro" id="IPR012349">
    <property type="entry name" value="Split_barrel_FMN-bd"/>
</dbReference>
<dbReference type="Proteomes" id="UP001260534">
    <property type="component" value="Unassembled WGS sequence"/>
</dbReference>
<dbReference type="Pfam" id="PF01613">
    <property type="entry name" value="Flavin_Reduct"/>
    <property type="match status" value="1"/>
</dbReference>
<evidence type="ECO:0000256" key="3">
    <source>
        <dbReference type="ARBA" id="ARBA00038054"/>
    </source>
</evidence>
<dbReference type="InterPro" id="IPR002563">
    <property type="entry name" value="Flavin_Rdtase-like_dom"/>
</dbReference>
<dbReference type="PANTHER" id="PTHR43567">
    <property type="entry name" value="FLAVOREDOXIN-RELATED-RELATED"/>
    <property type="match status" value="1"/>
</dbReference>
<evidence type="ECO:0000259" key="4">
    <source>
        <dbReference type="SMART" id="SM00903"/>
    </source>
</evidence>
<feature type="domain" description="Flavin reductase like" evidence="4">
    <location>
        <begin position="16"/>
        <end position="168"/>
    </location>
</feature>
<evidence type="ECO:0000256" key="2">
    <source>
        <dbReference type="ARBA" id="ARBA00022630"/>
    </source>
</evidence>
<accession>A0ABU2I1T6</accession>
<dbReference type="Gene3D" id="2.30.110.10">
    <property type="entry name" value="Electron Transport, Fmn-binding Protein, Chain A"/>
    <property type="match status" value="1"/>
</dbReference>
<reference evidence="5 6" key="1">
    <citation type="submission" date="2023-01" db="EMBL/GenBank/DDBJ databases">
        <title>Xanthomonas hawaiianensis sp. nov. isolated from Araceae family in Hawaii.</title>
        <authorList>
            <person name="Chunag S.-C."/>
            <person name="Dobhal S."/>
            <person name="Alvarez A."/>
            <person name="Arif M."/>
        </authorList>
    </citation>
    <scope>NUCLEOTIDE SEQUENCE [LARGE SCALE GENOMIC DNA]</scope>
    <source>
        <strain evidence="5 6">A2111</strain>
    </source>
</reference>
<dbReference type="RefSeq" id="WP_209030941.1">
    <property type="nucleotide sequence ID" value="NZ_CP115873.1"/>
</dbReference>
<keyword evidence="6" id="KW-1185">Reference proteome</keyword>
<keyword evidence="2" id="KW-0285">Flavoprotein</keyword>
<protein>
    <submittedName>
        <fullName evidence="5">Flavin reductase family protein</fullName>
    </submittedName>
</protein>
<gene>
    <name evidence="5" type="ORF">PNQ69_04995</name>
</gene>
<comment type="caution">
    <text evidence="5">The sequence shown here is derived from an EMBL/GenBank/DDBJ whole genome shotgun (WGS) entry which is preliminary data.</text>
</comment>
<proteinExistence type="inferred from homology"/>
<evidence type="ECO:0000313" key="6">
    <source>
        <dbReference type="Proteomes" id="UP001260534"/>
    </source>
</evidence>
<name>A0ABU2I1T6_9XANT</name>
<evidence type="ECO:0000256" key="1">
    <source>
        <dbReference type="ARBA" id="ARBA00001917"/>
    </source>
</evidence>
<dbReference type="EMBL" id="JAQMHB010000001">
    <property type="protein sequence ID" value="MDS9992115.1"/>
    <property type="molecule type" value="Genomic_DNA"/>
</dbReference>
<dbReference type="InterPro" id="IPR052174">
    <property type="entry name" value="Flavoredoxin"/>
</dbReference>